<dbReference type="Gene3D" id="3.90.50.10">
    <property type="entry name" value="Photosynthetic Reaction Center, subunit H, domain 2"/>
    <property type="match status" value="1"/>
</dbReference>
<sequence>MSSMQLWDYRPDVYDRGQALDITGYHVHATDGKIGSVDEATYEVGESYVVVDTGPWIFGKKVMLPASVITRIDPQEREVYVSRTKEEIKNAPEFDEARFKEPEYRTRVGDYYGRWTH</sequence>
<evidence type="ECO:0000313" key="2">
    <source>
        <dbReference type="Proteomes" id="UP000546126"/>
    </source>
</evidence>
<dbReference type="InterPro" id="IPR011033">
    <property type="entry name" value="PRC_barrel-like_sf"/>
</dbReference>
<evidence type="ECO:0000313" key="1">
    <source>
        <dbReference type="EMBL" id="NUW42353.1"/>
    </source>
</evidence>
<dbReference type="Proteomes" id="UP000546126">
    <property type="component" value="Unassembled WGS sequence"/>
</dbReference>
<keyword evidence="2" id="KW-1185">Reference proteome</keyword>
<accession>A0A7Y6IR06</accession>
<reference evidence="1 2" key="1">
    <citation type="submission" date="2020-06" db="EMBL/GenBank/DDBJ databases">
        <authorList>
            <person name="Chanama M."/>
        </authorList>
    </citation>
    <scope>NUCLEOTIDE SEQUENCE [LARGE SCALE GENOMIC DNA]</scope>
    <source>
        <strain evidence="1 2">TBRC6557</strain>
    </source>
</reference>
<protein>
    <submittedName>
        <fullName evidence="1">PRC-barrel domain containing protein</fullName>
    </submittedName>
</protein>
<dbReference type="InterPro" id="IPR014747">
    <property type="entry name" value="Bac_photo_RC_H_C"/>
</dbReference>
<dbReference type="SUPFAM" id="SSF50346">
    <property type="entry name" value="PRC-barrel domain"/>
    <property type="match status" value="1"/>
</dbReference>
<dbReference type="GO" id="GO:0030077">
    <property type="term" value="C:plasma membrane light-harvesting complex"/>
    <property type="evidence" value="ECO:0007669"/>
    <property type="project" value="InterPro"/>
</dbReference>
<name>A0A7Y6IR06_9ACTN</name>
<dbReference type="GO" id="GO:0019684">
    <property type="term" value="P:photosynthesis, light reaction"/>
    <property type="evidence" value="ECO:0007669"/>
    <property type="project" value="InterPro"/>
</dbReference>
<gene>
    <name evidence="1" type="ORF">HT134_19725</name>
</gene>
<dbReference type="AlphaFoldDB" id="A0A7Y6IR06"/>
<proteinExistence type="predicted"/>
<dbReference type="EMBL" id="JABWGO010000004">
    <property type="protein sequence ID" value="NUW42353.1"/>
    <property type="molecule type" value="Genomic_DNA"/>
</dbReference>
<organism evidence="1 2">
    <name type="scientific">Nonomuraea rhodomycinica</name>
    <dbReference type="NCBI Taxonomy" id="1712872"/>
    <lineage>
        <taxon>Bacteria</taxon>
        <taxon>Bacillati</taxon>
        <taxon>Actinomycetota</taxon>
        <taxon>Actinomycetes</taxon>
        <taxon>Streptosporangiales</taxon>
        <taxon>Streptosporangiaceae</taxon>
        <taxon>Nonomuraea</taxon>
    </lineage>
</organism>
<comment type="caution">
    <text evidence="1">The sequence shown here is derived from an EMBL/GenBank/DDBJ whole genome shotgun (WGS) entry which is preliminary data.</text>
</comment>